<dbReference type="STRING" id="1365484.W6QIS7"/>
<dbReference type="EMBL" id="HG792019">
    <property type="protein sequence ID" value="CDM36718.1"/>
    <property type="molecule type" value="Genomic_DNA"/>
</dbReference>
<sequence>MQYTVPNTPFQNGKEKSISFTFQHATCPTSYTSISKTWRKAPGSTSIQLPSTLDQPERRDPSFGAQFQLRDNYRCVITGQLSTDQWEHEGEPVVTCSIYGGLYIGGTQQK</sequence>
<organism evidence="2 3">
    <name type="scientific">Penicillium roqueforti (strain FM164)</name>
    <dbReference type="NCBI Taxonomy" id="1365484"/>
    <lineage>
        <taxon>Eukaryota</taxon>
        <taxon>Fungi</taxon>
        <taxon>Dikarya</taxon>
        <taxon>Ascomycota</taxon>
        <taxon>Pezizomycotina</taxon>
        <taxon>Eurotiomycetes</taxon>
        <taxon>Eurotiomycetidae</taxon>
        <taxon>Eurotiales</taxon>
        <taxon>Aspergillaceae</taxon>
        <taxon>Penicillium</taxon>
    </lineage>
</organism>
<name>W6QIS7_PENRF</name>
<accession>W6QIS7</accession>
<feature type="region of interest" description="Disordered" evidence="1">
    <location>
        <begin position="42"/>
        <end position="62"/>
    </location>
</feature>
<dbReference type="Proteomes" id="UP000030686">
    <property type="component" value="Unassembled WGS sequence"/>
</dbReference>
<feature type="compositionally biased region" description="Polar residues" evidence="1">
    <location>
        <begin position="43"/>
        <end position="54"/>
    </location>
</feature>
<keyword evidence="3" id="KW-1185">Reference proteome</keyword>
<protein>
    <submittedName>
        <fullName evidence="2">Uncharacterized protein</fullName>
    </submittedName>
</protein>
<gene>
    <name evidence="2" type="ORF">PROQFM164_S05g000551</name>
</gene>
<evidence type="ECO:0000256" key="1">
    <source>
        <dbReference type="SAM" id="MobiDB-lite"/>
    </source>
</evidence>
<reference evidence="2" key="1">
    <citation type="journal article" date="2014" name="Nat. Commun.">
        <title>Multiple recent horizontal transfers of a large genomic region in cheese making fungi.</title>
        <authorList>
            <person name="Cheeseman K."/>
            <person name="Ropars J."/>
            <person name="Renault P."/>
            <person name="Dupont J."/>
            <person name="Gouzy J."/>
            <person name="Branca A."/>
            <person name="Abraham A.L."/>
            <person name="Ceppi M."/>
            <person name="Conseiller E."/>
            <person name="Debuchy R."/>
            <person name="Malagnac F."/>
            <person name="Goarin A."/>
            <person name="Silar P."/>
            <person name="Lacoste S."/>
            <person name="Sallet E."/>
            <person name="Bensimon A."/>
            <person name="Giraud T."/>
            <person name="Brygoo Y."/>
        </authorList>
    </citation>
    <scope>NUCLEOTIDE SEQUENCE [LARGE SCALE GENOMIC DNA]</scope>
    <source>
        <strain evidence="2">FM164</strain>
    </source>
</reference>
<dbReference type="AlphaFoldDB" id="W6QIS7"/>
<proteinExistence type="predicted"/>
<evidence type="ECO:0000313" key="3">
    <source>
        <dbReference type="Proteomes" id="UP000030686"/>
    </source>
</evidence>
<evidence type="ECO:0000313" key="2">
    <source>
        <dbReference type="EMBL" id="CDM36718.1"/>
    </source>
</evidence>